<evidence type="ECO:0000256" key="1">
    <source>
        <dbReference type="ARBA" id="ARBA00022723"/>
    </source>
</evidence>
<dbReference type="InterPro" id="IPR043502">
    <property type="entry name" value="DNA/RNA_pol_sf"/>
</dbReference>
<organism evidence="5">
    <name type="scientific">Tanacetum cinerariifolium</name>
    <name type="common">Dalmatian daisy</name>
    <name type="synonym">Chrysanthemum cinerariifolium</name>
    <dbReference type="NCBI Taxonomy" id="118510"/>
    <lineage>
        <taxon>Eukaryota</taxon>
        <taxon>Viridiplantae</taxon>
        <taxon>Streptophyta</taxon>
        <taxon>Embryophyta</taxon>
        <taxon>Tracheophyta</taxon>
        <taxon>Spermatophyta</taxon>
        <taxon>Magnoliopsida</taxon>
        <taxon>eudicotyledons</taxon>
        <taxon>Gunneridae</taxon>
        <taxon>Pentapetalae</taxon>
        <taxon>asterids</taxon>
        <taxon>campanulids</taxon>
        <taxon>Asterales</taxon>
        <taxon>Asteraceae</taxon>
        <taxon>Asteroideae</taxon>
        <taxon>Anthemideae</taxon>
        <taxon>Anthemidinae</taxon>
        <taxon>Tanacetum</taxon>
    </lineage>
</organism>
<feature type="compositionally biased region" description="Polar residues" evidence="3">
    <location>
        <begin position="247"/>
        <end position="256"/>
    </location>
</feature>
<dbReference type="AlphaFoldDB" id="A0A699HQR3"/>
<dbReference type="PANTHER" id="PTHR42648:SF25">
    <property type="entry name" value="RNA-DIRECTED DNA POLYMERASE"/>
    <property type="match status" value="1"/>
</dbReference>
<dbReference type="GO" id="GO:0016787">
    <property type="term" value="F:hydrolase activity"/>
    <property type="evidence" value="ECO:0007669"/>
    <property type="project" value="UniProtKB-KW"/>
</dbReference>
<keyword evidence="2" id="KW-0378">Hydrolase</keyword>
<reference evidence="5" key="1">
    <citation type="journal article" date="2019" name="Sci. Rep.">
        <title>Draft genome of Tanacetum cinerariifolium, the natural source of mosquito coil.</title>
        <authorList>
            <person name="Yamashiro T."/>
            <person name="Shiraishi A."/>
            <person name="Satake H."/>
            <person name="Nakayama K."/>
        </authorList>
    </citation>
    <scope>NUCLEOTIDE SEQUENCE</scope>
</reference>
<dbReference type="PROSITE" id="PS50994">
    <property type="entry name" value="INTEGRASE"/>
    <property type="match status" value="1"/>
</dbReference>
<dbReference type="GO" id="GO:0015074">
    <property type="term" value="P:DNA integration"/>
    <property type="evidence" value="ECO:0007669"/>
    <property type="project" value="InterPro"/>
</dbReference>
<dbReference type="Pfam" id="PF14223">
    <property type="entry name" value="Retrotran_gag_2"/>
    <property type="match status" value="1"/>
</dbReference>
<dbReference type="Pfam" id="PF25597">
    <property type="entry name" value="SH3_retrovirus"/>
    <property type="match status" value="1"/>
</dbReference>
<feature type="region of interest" description="Disordered" evidence="3">
    <location>
        <begin position="236"/>
        <end position="282"/>
    </location>
</feature>
<dbReference type="Gene3D" id="3.30.420.10">
    <property type="entry name" value="Ribonuclease H-like superfamily/Ribonuclease H"/>
    <property type="match status" value="1"/>
</dbReference>
<dbReference type="SUPFAM" id="SSF81383">
    <property type="entry name" value="F-box domain"/>
    <property type="match status" value="1"/>
</dbReference>
<dbReference type="Pfam" id="PF07727">
    <property type="entry name" value="RVT_2"/>
    <property type="match status" value="1"/>
</dbReference>
<evidence type="ECO:0000313" key="5">
    <source>
        <dbReference type="EMBL" id="GEY51139.1"/>
    </source>
</evidence>
<dbReference type="GO" id="GO:0003676">
    <property type="term" value="F:nucleic acid binding"/>
    <property type="evidence" value="ECO:0007669"/>
    <property type="project" value="InterPro"/>
</dbReference>
<keyword evidence="1" id="KW-0479">Metal-binding</keyword>
<dbReference type="CDD" id="cd09272">
    <property type="entry name" value="RNase_HI_RT_Ty1"/>
    <property type="match status" value="1"/>
</dbReference>
<evidence type="ECO:0000256" key="3">
    <source>
        <dbReference type="SAM" id="MobiDB-lite"/>
    </source>
</evidence>
<dbReference type="EMBL" id="BKCJ010184739">
    <property type="protein sequence ID" value="GEY51139.1"/>
    <property type="molecule type" value="Genomic_DNA"/>
</dbReference>
<dbReference type="InterPro" id="IPR013103">
    <property type="entry name" value="RVT_2"/>
</dbReference>
<protein>
    <recommendedName>
        <fullName evidence="4">Integrase catalytic domain-containing protein</fullName>
    </recommendedName>
</protein>
<comment type="caution">
    <text evidence="5">The sequence shown here is derived from an EMBL/GenBank/DDBJ whole genome shotgun (WGS) entry which is preliminary data.</text>
</comment>
<evidence type="ECO:0000256" key="2">
    <source>
        <dbReference type="ARBA" id="ARBA00022801"/>
    </source>
</evidence>
<evidence type="ECO:0000259" key="4">
    <source>
        <dbReference type="PROSITE" id="PS50994"/>
    </source>
</evidence>
<dbReference type="InterPro" id="IPR039537">
    <property type="entry name" value="Retrotran_Ty1/copia-like"/>
</dbReference>
<dbReference type="SUPFAM" id="SSF53098">
    <property type="entry name" value="Ribonuclease H-like"/>
    <property type="match status" value="1"/>
</dbReference>
<feature type="domain" description="Integrase catalytic" evidence="4">
    <location>
        <begin position="337"/>
        <end position="434"/>
    </location>
</feature>
<dbReference type="PANTHER" id="PTHR42648">
    <property type="entry name" value="TRANSPOSASE, PUTATIVE-RELATED"/>
    <property type="match status" value="1"/>
</dbReference>
<proteinExistence type="predicted"/>
<dbReference type="InterPro" id="IPR001584">
    <property type="entry name" value="Integrase_cat-core"/>
</dbReference>
<accession>A0A699HQR3</accession>
<gene>
    <name evidence="5" type="ORF">Tci_423113</name>
</gene>
<dbReference type="InterPro" id="IPR012337">
    <property type="entry name" value="RNaseH-like_sf"/>
</dbReference>
<feature type="compositionally biased region" description="Basic and acidic residues" evidence="3">
    <location>
        <begin position="259"/>
        <end position="282"/>
    </location>
</feature>
<feature type="compositionally biased region" description="Basic and acidic residues" evidence="3">
    <location>
        <begin position="236"/>
        <end position="246"/>
    </location>
</feature>
<sequence>MGLREIDCEFIFIVGLARFIAHANIYHLSTMATSLTDINLDIIQTHILPCLDGLSITNTSSVSSELQSLCSDNDLWSPISKSTWPSIIDPRVDNIISTFPGGHRSFYKHSFGALFTERSKHKKTLRKPLKAKFKTLSMKDTEIIDDFAMKVNNIVSNIRALREKVEEAYVVKKLLRAVLSKFLQIDSTIKQFADLDNMIVEEVIGWLKAHEERVHGKSKIGEGKLLLTHQEWLERSKKKGDEEQRTSQRNTRSSASIIKVEEEAGEESPRKEKNQEANLTQKDDEPALLLAVKHKVNEDVFLNKKHLTPKLRNLNEESNTSKKFRVLVENKTGVKVKTLQTDRRGEFNSKAFTEYCDNTGLKHHFTAPYSPQQNGVMERRNQWIIEMARSIMKSMEVPDTLWAEVVRQAVYIQNRVPTKTLGDTTPYESWSGKKPNLEHLRVFGSKAYRLLDPVSGRIRVSKDVRFEEGKQWLWGEATKFKENPKSTFTIEGYNQEDTNLEDENDLTGRKPIGLKWVYKLKRDPSGNILKHKERLVAKGYVQKLRVGFDEVFAPVARIDTIQILLALASLHGWKVHHLDVKSVFLNGRLEEEVYVTQPEGFVKANHPEKVYKQSKALYGLRQAPRAWNSRLDKCLKRLNFTRCGLEYVVYTRKQHGNILIVVVYVDDLIVTRNCDGIEVTQHEDAITLKKSAYARKGEGGVSFNPTLFHSIIRGLRYLTHIRPDIAYAIEIVSRFMEKPTVNHMQAVKRILWYIKGIVNYGLVYTKYHKGDVIIGYSDSNHARDVEDRWSTGGMVFYLKENLVTWARKSNNEITRKKAGLCVLYIDNKSAIELIKNLVFHGRSKHIDLRYHFIRECVERGDVVIKHVCSKEQRADILMKPLPRIQFIEMRKMMGVKSIIDSELRGKLIDGHVDFEIGDHKSSSEQRDCSSDVTAEVLVSDGPSRRGRINLRRTSVTGFPAQSISSSNTIALDSPNLLVLNTETSQSKQHGIMRRT</sequence>
<name>A0A699HQR3_TANCI</name>
<dbReference type="GO" id="GO:0046872">
    <property type="term" value="F:metal ion binding"/>
    <property type="evidence" value="ECO:0007669"/>
    <property type="project" value="UniProtKB-KW"/>
</dbReference>
<dbReference type="SUPFAM" id="SSF56672">
    <property type="entry name" value="DNA/RNA polymerases"/>
    <property type="match status" value="1"/>
</dbReference>
<dbReference type="InterPro" id="IPR057670">
    <property type="entry name" value="SH3_retrovirus"/>
</dbReference>
<dbReference type="InterPro" id="IPR036047">
    <property type="entry name" value="F-box-like_dom_sf"/>
</dbReference>
<dbReference type="InterPro" id="IPR036397">
    <property type="entry name" value="RNaseH_sf"/>
</dbReference>